<gene>
    <name evidence="2" type="ORF">E4U43_006108</name>
</gene>
<dbReference type="EMBL" id="SRPW01004131">
    <property type="protein sequence ID" value="KAG5985155.1"/>
    <property type="molecule type" value="Genomic_DNA"/>
</dbReference>
<organism evidence="2 3">
    <name type="scientific">Claviceps pusilla</name>
    <dbReference type="NCBI Taxonomy" id="123648"/>
    <lineage>
        <taxon>Eukaryota</taxon>
        <taxon>Fungi</taxon>
        <taxon>Dikarya</taxon>
        <taxon>Ascomycota</taxon>
        <taxon>Pezizomycotina</taxon>
        <taxon>Sordariomycetes</taxon>
        <taxon>Hypocreomycetidae</taxon>
        <taxon>Hypocreales</taxon>
        <taxon>Clavicipitaceae</taxon>
        <taxon>Claviceps</taxon>
    </lineage>
</organism>
<comment type="caution">
    <text evidence="2">The sequence shown here is derived from an EMBL/GenBank/DDBJ whole genome shotgun (WGS) entry which is preliminary data.</text>
</comment>
<feature type="signal peptide" evidence="1">
    <location>
        <begin position="1"/>
        <end position="20"/>
    </location>
</feature>
<accession>A0A9P7N3D4</accession>
<keyword evidence="3" id="KW-1185">Reference proteome</keyword>
<name>A0A9P7N3D4_9HYPO</name>
<dbReference type="Proteomes" id="UP000748025">
    <property type="component" value="Unassembled WGS sequence"/>
</dbReference>
<sequence>MSKSLLALLLTAWFLAVAVAGRAALERRGATTQGMLPSFVALSVEMSSFRGFAGTKHDKNKVTQHLIKHLSVAQNAPMAIRVGGRSA</sequence>
<feature type="non-terminal residue" evidence="2">
    <location>
        <position position="1"/>
    </location>
</feature>
<evidence type="ECO:0000256" key="1">
    <source>
        <dbReference type="SAM" id="SignalP"/>
    </source>
</evidence>
<reference evidence="2" key="1">
    <citation type="journal article" date="2020" name="bioRxiv">
        <title>Whole genome comparisons of ergot fungi reveals the divergence and evolution of species within the genus Claviceps are the result of varying mechanisms driving genome evolution and host range expansion.</title>
        <authorList>
            <person name="Wyka S.A."/>
            <person name="Mondo S.J."/>
            <person name="Liu M."/>
            <person name="Dettman J."/>
            <person name="Nalam V."/>
            <person name="Broders K.D."/>
        </authorList>
    </citation>
    <scope>NUCLEOTIDE SEQUENCE</scope>
    <source>
        <strain evidence="2">CCC 602</strain>
    </source>
</reference>
<proteinExistence type="predicted"/>
<protein>
    <submittedName>
        <fullName evidence="2">Uncharacterized protein</fullName>
    </submittedName>
</protein>
<dbReference type="AlphaFoldDB" id="A0A9P7N3D4"/>
<keyword evidence="1" id="KW-0732">Signal</keyword>
<evidence type="ECO:0000313" key="3">
    <source>
        <dbReference type="Proteomes" id="UP000748025"/>
    </source>
</evidence>
<evidence type="ECO:0000313" key="2">
    <source>
        <dbReference type="EMBL" id="KAG5985155.1"/>
    </source>
</evidence>
<feature type="chain" id="PRO_5040405376" evidence="1">
    <location>
        <begin position="21"/>
        <end position="87"/>
    </location>
</feature>